<evidence type="ECO:0000313" key="9">
    <source>
        <dbReference type="Proteomes" id="UP000019681"/>
    </source>
</evidence>
<feature type="transmembrane region" description="Helical" evidence="7">
    <location>
        <begin position="406"/>
        <end position="426"/>
    </location>
</feature>
<feature type="transmembrane region" description="Helical" evidence="7">
    <location>
        <begin position="155"/>
        <end position="178"/>
    </location>
</feature>
<dbReference type="GO" id="GO:0022857">
    <property type="term" value="F:transmembrane transporter activity"/>
    <property type="evidence" value="ECO:0007669"/>
    <property type="project" value="InterPro"/>
</dbReference>
<dbReference type="STRING" id="1403537.Q428_11455"/>
<name>A0A017RSR4_9CLOT</name>
<dbReference type="EMBL" id="AZQP01000038">
    <property type="protein sequence ID" value="EYE87803.1"/>
    <property type="molecule type" value="Genomic_DNA"/>
</dbReference>
<sequence length="481" mass="51903">METTKKLGLWTLVMLIFVPTFGFGNITTNAVALGPAAIPSWLAVSLLFFLPLSGMIAELASANNGKGGGIYTWIESTLGPKWAYIGTWSYFIANLFYLQMVFSRIPVMVSWAIFGENRFNDSNAYLLPYIALALALILTWVATKGVKTFSKLSDFGGKFTLAATIIFIVFAILGYFTGTPSATEFTASTVIPELNTSYFSTFSWLLFAVAGAEVAGTYISEVENPKKNFPKAVIIATALVAVSYIIGSVSVCLIASPEVLENAGLKDAGYVVYKILAENWGISGKLIVQLYAAILTLTSIAAYILWMESPIRAMFSEVPEGTFPSFLTKKAEDGTLKNALWTQCVIVLILIAVPLMGLNSIDSFFKLLTDLSSLSLVIPYIVLIAAYLVFRLKDNQAPFTMFKSKALALSVSVLALVLSIAGFFGAGLDYIVGAESTAEAVKSITMTYGGPVILIILGYVLTLLTKAAHKKKNNNDISKAS</sequence>
<keyword evidence="6 7" id="KW-0472">Membrane</keyword>
<dbReference type="PANTHER" id="PTHR42770:SF15">
    <property type="entry name" value="GLUTAMATE_GAMMA-AMINOBUTYRATE ANTIPORTER-RELATED"/>
    <property type="match status" value="1"/>
</dbReference>
<feature type="transmembrane region" description="Helical" evidence="7">
    <location>
        <begin position="339"/>
        <end position="359"/>
    </location>
</feature>
<comment type="subcellular location">
    <subcellularLocation>
        <location evidence="1">Cell membrane</location>
        <topology evidence="1">Multi-pass membrane protein</topology>
    </subcellularLocation>
</comment>
<evidence type="ECO:0000256" key="3">
    <source>
        <dbReference type="ARBA" id="ARBA00022475"/>
    </source>
</evidence>
<keyword evidence="4 7" id="KW-0812">Transmembrane</keyword>
<dbReference type="OrthoDB" id="92719at2"/>
<feature type="transmembrane region" description="Helical" evidence="7">
    <location>
        <begin position="38"/>
        <end position="61"/>
    </location>
</feature>
<keyword evidence="3" id="KW-1003">Cell membrane</keyword>
<dbReference type="PANTHER" id="PTHR42770">
    <property type="entry name" value="AMINO ACID TRANSPORTER-RELATED"/>
    <property type="match status" value="1"/>
</dbReference>
<feature type="transmembrane region" description="Helical" evidence="7">
    <location>
        <begin position="371"/>
        <end position="390"/>
    </location>
</feature>
<evidence type="ECO:0000256" key="6">
    <source>
        <dbReference type="ARBA" id="ARBA00023136"/>
    </source>
</evidence>
<feature type="transmembrane region" description="Helical" evidence="7">
    <location>
        <begin position="232"/>
        <end position="256"/>
    </location>
</feature>
<proteinExistence type="predicted"/>
<protein>
    <submittedName>
        <fullName evidence="8">Amino acid permease</fullName>
    </submittedName>
</protein>
<comment type="caution">
    <text evidence="8">The sequence shown here is derived from an EMBL/GenBank/DDBJ whole genome shotgun (WGS) entry which is preliminary data.</text>
</comment>
<dbReference type="Gene3D" id="1.20.1740.10">
    <property type="entry name" value="Amino acid/polyamine transporter I"/>
    <property type="match status" value="1"/>
</dbReference>
<dbReference type="Proteomes" id="UP000019681">
    <property type="component" value="Unassembled WGS sequence"/>
</dbReference>
<evidence type="ECO:0000313" key="8">
    <source>
        <dbReference type="EMBL" id="EYE87803.1"/>
    </source>
</evidence>
<feature type="transmembrane region" description="Helical" evidence="7">
    <location>
        <begin position="122"/>
        <end position="143"/>
    </location>
</feature>
<feature type="transmembrane region" description="Helical" evidence="7">
    <location>
        <begin position="286"/>
        <end position="306"/>
    </location>
</feature>
<dbReference type="Pfam" id="PF13520">
    <property type="entry name" value="AA_permease_2"/>
    <property type="match status" value="1"/>
</dbReference>
<evidence type="ECO:0000256" key="5">
    <source>
        <dbReference type="ARBA" id="ARBA00022989"/>
    </source>
</evidence>
<evidence type="ECO:0000256" key="7">
    <source>
        <dbReference type="SAM" id="Phobius"/>
    </source>
</evidence>
<reference evidence="8 9" key="1">
    <citation type="journal article" date="2014" name="Genome Announc.">
        <title>Draft Genome Sequence of Fervidicella metallireducens Strain AeBT, an Iron-Reducing Thermoanaerobe from the Great Artesian Basin.</title>
        <authorList>
            <person name="Patel B.K."/>
        </authorList>
    </citation>
    <scope>NUCLEOTIDE SEQUENCE [LARGE SCALE GENOMIC DNA]</scope>
    <source>
        <strain evidence="8 9">AeB</strain>
    </source>
</reference>
<evidence type="ECO:0000256" key="2">
    <source>
        <dbReference type="ARBA" id="ARBA00022448"/>
    </source>
</evidence>
<evidence type="ECO:0000256" key="1">
    <source>
        <dbReference type="ARBA" id="ARBA00004651"/>
    </source>
</evidence>
<gene>
    <name evidence="8" type="ORF">Q428_11455</name>
</gene>
<dbReference type="InterPro" id="IPR002293">
    <property type="entry name" value="AA/rel_permease1"/>
</dbReference>
<organism evidence="8 9">
    <name type="scientific">Fervidicella metallireducens AeB</name>
    <dbReference type="NCBI Taxonomy" id="1403537"/>
    <lineage>
        <taxon>Bacteria</taxon>
        <taxon>Bacillati</taxon>
        <taxon>Bacillota</taxon>
        <taxon>Clostridia</taxon>
        <taxon>Eubacteriales</taxon>
        <taxon>Clostridiaceae</taxon>
        <taxon>Fervidicella</taxon>
    </lineage>
</organism>
<keyword evidence="9" id="KW-1185">Reference proteome</keyword>
<keyword evidence="2" id="KW-0813">Transport</keyword>
<keyword evidence="5 7" id="KW-1133">Transmembrane helix</keyword>
<dbReference type="PIRSF" id="PIRSF006060">
    <property type="entry name" value="AA_transporter"/>
    <property type="match status" value="1"/>
</dbReference>
<dbReference type="GO" id="GO:0005886">
    <property type="term" value="C:plasma membrane"/>
    <property type="evidence" value="ECO:0007669"/>
    <property type="project" value="UniProtKB-SubCell"/>
</dbReference>
<feature type="transmembrane region" description="Helical" evidence="7">
    <location>
        <begin position="82"/>
        <end position="102"/>
    </location>
</feature>
<dbReference type="RefSeq" id="WP_035380860.1">
    <property type="nucleotide sequence ID" value="NZ_AZQP01000038.1"/>
</dbReference>
<dbReference type="InterPro" id="IPR050367">
    <property type="entry name" value="APC_superfamily"/>
</dbReference>
<feature type="transmembrane region" description="Helical" evidence="7">
    <location>
        <begin position="198"/>
        <end position="220"/>
    </location>
</feature>
<evidence type="ECO:0000256" key="4">
    <source>
        <dbReference type="ARBA" id="ARBA00022692"/>
    </source>
</evidence>
<accession>A0A017RSR4</accession>
<feature type="transmembrane region" description="Helical" evidence="7">
    <location>
        <begin position="446"/>
        <end position="464"/>
    </location>
</feature>
<dbReference type="AlphaFoldDB" id="A0A017RSR4"/>